<evidence type="ECO:0000256" key="1">
    <source>
        <dbReference type="ARBA" id="ARBA00022737"/>
    </source>
</evidence>
<evidence type="ECO:0000313" key="5">
    <source>
        <dbReference type="EMBL" id="MBD3932465.1"/>
    </source>
</evidence>
<feature type="region of interest" description="Disordered" evidence="2">
    <location>
        <begin position="74"/>
        <end position="107"/>
    </location>
</feature>
<dbReference type="InterPro" id="IPR006530">
    <property type="entry name" value="YD"/>
</dbReference>
<dbReference type="NCBIfam" id="TIGR01643">
    <property type="entry name" value="YD_repeat_2x"/>
    <property type="match status" value="8"/>
</dbReference>
<dbReference type="Pfam" id="PF13930">
    <property type="entry name" value="Endonuclea_NS_2"/>
    <property type="match status" value="1"/>
</dbReference>
<dbReference type="Pfam" id="PF25023">
    <property type="entry name" value="TEN_YD-shell"/>
    <property type="match status" value="1"/>
</dbReference>
<dbReference type="InterPro" id="IPR044929">
    <property type="entry name" value="DNA/RNA_non-sp_Endonuclease_sf"/>
</dbReference>
<dbReference type="AlphaFoldDB" id="A0A927EZY3"/>
<feature type="region of interest" description="Disordered" evidence="2">
    <location>
        <begin position="775"/>
        <end position="888"/>
    </location>
</feature>
<feature type="domain" description="Type VII secretion system protein EssD-like" evidence="3">
    <location>
        <begin position="1071"/>
        <end position="1152"/>
    </location>
</feature>
<feature type="region of interest" description="Disordered" evidence="2">
    <location>
        <begin position="1052"/>
        <end position="1081"/>
    </location>
</feature>
<dbReference type="InterPro" id="IPR044927">
    <property type="entry name" value="Endonuclea_NS_2"/>
</dbReference>
<keyword evidence="6" id="KW-1185">Reference proteome</keyword>
<name>A0A927EZY3_9ACTN</name>
<protein>
    <submittedName>
        <fullName evidence="5">DNA/RNA non-specific endonuclease</fullName>
    </submittedName>
</protein>
<gene>
    <name evidence="5" type="ORF">IF129_12980</name>
</gene>
<dbReference type="InterPro" id="IPR022385">
    <property type="entry name" value="Rhs_assc_core"/>
</dbReference>
<dbReference type="InterPro" id="IPR050708">
    <property type="entry name" value="T6SS_VgrG/RHS"/>
</dbReference>
<dbReference type="RefSeq" id="WP_191209748.1">
    <property type="nucleotide sequence ID" value="NZ_BAABKL010000026.1"/>
</dbReference>
<feature type="region of interest" description="Disordered" evidence="2">
    <location>
        <begin position="232"/>
        <end position="253"/>
    </location>
</feature>
<dbReference type="Proteomes" id="UP000632289">
    <property type="component" value="Unassembled WGS sequence"/>
</dbReference>
<organism evidence="5 6">
    <name type="scientific">Streptomyces chumphonensis</name>
    <dbReference type="NCBI Taxonomy" id="1214925"/>
    <lineage>
        <taxon>Bacteria</taxon>
        <taxon>Bacillati</taxon>
        <taxon>Actinomycetota</taxon>
        <taxon>Actinomycetes</taxon>
        <taxon>Kitasatosporales</taxon>
        <taxon>Streptomycetaceae</taxon>
        <taxon>Streptomyces</taxon>
    </lineage>
</organism>
<dbReference type="Gene3D" id="2.180.10.10">
    <property type="entry name" value="RHS repeat-associated core"/>
    <property type="match status" value="3"/>
</dbReference>
<dbReference type="PANTHER" id="PTHR32305">
    <property type="match status" value="1"/>
</dbReference>
<proteinExistence type="predicted"/>
<dbReference type="EMBL" id="JACXYU010000005">
    <property type="protein sequence ID" value="MBD3932465.1"/>
    <property type="molecule type" value="Genomic_DNA"/>
</dbReference>
<keyword evidence="5" id="KW-0378">Hydrolase</keyword>
<feature type="region of interest" description="Disordered" evidence="2">
    <location>
        <begin position="902"/>
        <end position="935"/>
    </location>
</feature>
<keyword evidence="1" id="KW-0677">Repeat</keyword>
<dbReference type="NCBIfam" id="TIGR03696">
    <property type="entry name" value="Rhs_assc_core"/>
    <property type="match status" value="1"/>
</dbReference>
<evidence type="ECO:0000259" key="3">
    <source>
        <dbReference type="Pfam" id="PF13930"/>
    </source>
</evidence>
<keyword evidence="5" id="KW-0255">Endonuclease</keyword>
<keyword evidence="5" id="KW-0540">Nuclease</keyword>
<evidence type="ECO:0000313" key="6">
    <source>
        <dbReference type="Proteomes" id="UP000632289"/>
    </source>
</evidence>
<feature type="compositionally biased region" description="Low complexity" evidence="2">
    <location>
        <begin position="911"/>
        <end position="921"/>
    </location>
</feature>
<feature type="compositionally biased region" description="Polar residues" evidence="2">
    <location>
        <begin position="775"/>
        <end position="789"/>
    </location>
</feature>
<evidence type="ECO:0000259" key="4">
    <source>
        <dbReference type="Pfam" id="PF25023"/>
    </source>
</evidence>
<feature type="compositionally biased region" description="Gly residues" evidence="2">
    <location>
        <begin position="810"/>
        <end position="826"/>
    </location>
</feature>
<dbReference type="Pfam" id="PF05593">
    <property type="entry name" value="RHS_repeat"/>
    <property type="match status" value="6"/>
</dbReference>
<accession>A0A927EZY3</accession>
<sequence>MAPATERPVIRSGFDAFGDETATRDADGEIVRTDYDALGRAVRTTLPAYTPPGAEEALTPTVTRTYDAAGHVATETGPLGHTTDFTHDQLGNRTSVTAPAPGDGAERPVTRYTYDLLGEQLSVTDPTGARTESTYDELGRRITLSVFERHPADAVYTTRLRYDDSGNLVATTSPGGAEASAEYNAAGQPVTETDAADGTTTYTYGPTGLLTAVADPLGRVARTQYDPAGRAVEVSDHDPEGTPLRSRSTAYDAEGNPVAVTDALGHTTRQTFDAAGRLTRLVEPVDADTSVTTTFGYDALGQRTRLTDGRGHTTWYTHTSHGEPESVVEPATDAHPDAADRTFTTVYDAAGRPVREIQPGGVTQQRTFDALGRITEHTGSGAETATGTDTFTYDLADRLTSVNAPGGTQTFGYDDRGNLLTAEGPSGDASFAYDADGHLTSRTDAAGTTTFGYDPAGRLTSAADPLTGTTQGYGYNAASQPTTVTYGSGGAVRSYTYDDLGRLVTDILAEPGGATSASLTYAYDAEDRVTGKTTTGTAGSGAHTYDRSGRLTGWTAPDGTDTAYTWDAAGNRTSAGEATATYDERNRLLTAAGSSYAYTARGTQRTVTDADGGTVSAAFDALGRMSSRDGVDYTYDGLGRLVQRGDDTPFAYADQSNNAVRTGDQLVTRDPVGDPLATADADGNGATAVLTDVHGDVTATFIPDDGTLSGSTAYSPFGQVAATDGATGALGYQGEYTDPVTGEVNMHARWYDPASGGFTSRDSWTLNPTPSVQANRYTYGSASPLNHTDPTGHKSAHQGGGWAPLIGRPYSGGGRGGAPKHQGGGTPNRSNNNSNKNKKSNNKKTSSYQSRTSHRSQARRWQREFRYRDRMRGNNRPHRPTTNAPRCTYNCGYSSGTGGANSGANGGSGGAAATRVPQGPRGPQGPPPPPPPPPWHVILAAVISVVHARDVSTATVDSAQNTLADDSQTRARKDLNLTDKQLGEYFKMFPRASDDASFRREFRNLVESWEEQERNCISGGTSWIYYHPRDEQDRATGAVGCLQRDAIKVIGRGAHPDSNDTDIVGSDTNRNGHFDPPGYRRGLHRGHLIGRQLGGSGTEVRNLIPQHPRANSVVQKTFEDRVAKAVAGGERVYYLSIPSYEGGNLIPYKLDIYAVGNRGTNVKAEIKNVP</sequence>
<dbReference type="Gene3D" id="3.40.570.10">
    <property type="entry name" value="Extracellular Endonuclease, subunit A"/>
    <property type="match status" value="1"/>
</dbReference>
<dbReference type="PANTHER" id="PTHR32305:SF15">
    <property type="entry name" value="PROTEIN RHSA-RELATED"/>
    <property type="match status" value="1"/>
</dbReference>
<reference evidence="5" key="1">
    <citation type="submission" date="2020-09" db="EMBL/GenBank/DDBJ databases">
        <title>Secondary metabolite and genome analysis of marine Streptomyces chumphonensis KK1-2T.</title>
        <authorList>
            <person name="Phongsopitanun W."/>
            <person name="Kanchanasin P."/>
            <person name="Pittayakhajonwut P."/>
            <person name="Suwanborirux K."/>
            <person name="Tanasupawat S."/>
        </authorList>
    </citation>
    <scope>NUCLEOTIDE SEQUENCE</scope>
    <source>
        <strain evidence="5">KK1-2</strain>
    </source>
</reference>
<dbReference type="InterPro" id="IPR056823">
    <property type="entry name" value="TEN-like_YD-shell"/>
</dbReference>
<feature type="compositionally biased region" description="Basic and acidic residues" evidence="2">
    <location>
        <begin position="861"/>
        <end position="872"/>
    </location>
</feature>
<comment type="caution">
    <text evidence="5">The sequence shown here is derived from an EMBL/GenBank/DDBJ whole genome shotgun (WGS) entry which is preliminary data.</text>
</comment>
<dbReference type="InterPro" id="IPR031325">
    <property type="entry name" value="RHS_repeat"/>
</dbReference>
<dbReference type="GO" id="GO:0004519">
    <property type="term" value="F:endonuclease activity"/>
    <property type="evidence" value="ECO:0007669"/>
    <property type="project" value="UniProtKB-KW"/>
</dbReference>
<feature type="domain" description="Teneurin-like YD-shell" evidence="4">
    <location>
        <begin position="517"/>
        <end position="778"/>
    </location>
</feature>
<feature type="compositionally biased region" description="Pro residues" evidence="2">
    <location>
        <begin position="923"/>
        <end position="935"/>
    </location>
</feature>
<evidence type="ECO:0000256" key="2">
    <source>
        <dbReference type="SAM" id="MobiDB-lite"/>
    </source>
</evidence>